<protein>
    <submittedName>
        <fullName evidence="2">Nuclear transport factor 2</fullName>
    </submittedName>
</protein>
<evidence type="ECO:0000313" key="2">
    <source>
        <dbReference type="EMBL" id="ABG08995.1"/>
    </source>
</evidence>
<reference evidence="2" key="1">
    <citation type="submission" date="2006-06" db="EMBL/GenBank/DDBJ databases">
        <title>Complete sequence of chromosome of Mycobacterium sp. MCS.</title>
        <authorList>
            <consortium name="US DOE Joint Genome Institute"/>
            <person name="Copeland A."/>
            <person name="Lucas S."/>
            <person name="Lapidus A."/>
            <person name="Barry K."/>
            <person name="Detter J.C."/>
            <person name="Glavina del Rio T."/>
            <person name="Hammon N."/>
            <person name="Israni S."/>
            <person name="Dalin E."/>
            <person name="Tice H."/>
            <person name="Pitluck S."/>
            <person name="Martinez M."/>
            <person name="Schmutz J."/>
            <person name="Larimer F."/>
            <person name="Land M."/>
            <person name="Hauser L."/>
            <person name="Kyrpides N."/>
            <person name="Kim E."/>
            <person name="Miller C.D."/>
            <person name="Hughes J.E."/>
            <person name="Anderson A.J."/>
            <person name="Sims R.C."/>
            <person name="Richardson P."/>
        </authorList>
    </citation>
    <scope>NUCLEOTIDE SEQUENCE [LARGE SCALE GENOMIC DNA]</scope>
    <source>
        <strain evidence="2">MCS</strain>
    </source>
</reference>
<name>A0A5Q5BKV0_MYCSS</name>
<dbReference type="EMBL" id="CP000384">
    <property type="protein sequence ID" value="ABG08995.1"/>
    <property type="molecule type" value="Genomic_DNA"/>
</dbReference>
<dbReference type="KEGG" id="mmc:Mmcs_2888"/>
<gene>
    <name evidence="2" type="ordered locus">Mmcs_2888</name>
</gene>
<dbReference type="SUPFAM" id="SSF54427">
    <property type="entry name" value="NTF2-like"/>
    <property type="match status" value="1"/>
</dbReference>
<proteinExistence type="predicted"/>
<feature type="domain" description="SnoaL-like" evidence="1">
    <location>
        <begin position="12"/>
        <end position="88"/>
    </location>
</feature>
<sequence>MTFTQADLLSAVERSPRLAAAHDRAGWVSLYTPDAVIEDPVGSRAHRGTDRIDRFYATFIAPRDIAFHVRSDVVVDQTVVRDVDLEVRMSPRVTMTIPAVLQYDLAPVGGRPKISRLQAFWELPGMVGQFLRSGPRAVPVGGALGVALLRNQGPAGAAGFLAGLRSVGATGKRGVERFLRDAAGGDEVAVRRRLGRGTRVTVGEHRPLSGTDLLALLAGGRCDRLIAAGRHVVAAVRTPDGEPAVLIADVGTRPFTIARLRVFAGPGLTGVDGG</sequence>
<dbReference type="Pfam" id="PF12680">
    <property type="entry name" value="SnoaL_2"/>
    <property type="match status" value="1"/>
</dbReference>
<dbReference type="InterPro" id="IPR037401">
    <property type="entry name" value="SnoaL-like"/>
</dbReference>
<organism evidence="2">
    <name type="scientific">Mycobacterium sp. (strain MCS)</name>
    <dbReference type="NCBI Taxonomy" id="164756"/>
    <lineage>
        <taxon>Bacteria</taxon>
        <taxon>Bacillati</taxon>
        <taxon>Actinomycetota</taxon>
        <taxon>Actinomycetes</taxon>
        <taxon>Mycobacteriales</taxon>
        <taxon>Mycobacteriaceae</taxon>
        <taxon>Mycobacterium</taxon>
    </lineage>
</organism>
<dbReference type="InterPro" id="IPR032710">
    <property type="entry name" value="NTF2-like_dom_sf"/>
</dbReference>
<accession>A0A5Q5BKV0</accession>
<evidence type="ECO:0000259" key="1">
    <source>
        <dbReference type="Pfam" id="PF12680"/>
    </source>
</evidence>
<dbReference type="Gene3D" id="3.10.450.50">
    <property type="match status" value="1"/>
</dbReference>
<dbReference type="AlphaFoldDB" id="A0A5Q5BKV0"/>